<keyword evidence="3" id="KW-1185">Reference proteome</keyword>
<dbReference type="PANTHER" id="PTHR35362:SF1">
    <property type="entry name" value="SKICH DOMAIN-CONTAINING PROTEIN"/>
    <property type="match status" value="1"/>
</dbReference>
<dbReference type="EMBL" id="JAGGLR010000017">
    <property type="protein sequence ID" value="MBP2064820.1"/>
    <property type="molecule type" value="Genomic_DNA"/>
</dbReference>
<comment type="caution">
    <text evidence="2">The sequence shown here is derived from an EMBL/GenBank/DDBJ whole genome shotgun (WGS) entry which is preliminary data.</text>
</comment>
<evidence type="ECO:0000259" key="1">
    <source>
        <dbReference type="Pfam" id="PF26607"/>
    </source>
</evidence>
<accession>A0ABS4MYJ8</accession>
<dbReference type="GeneID" id="32465913"/>
<dbReference type="CDD" id="cd22954">
    <property type="entry name" value="PLL_lectin"/>
    <property type="match status" value="1"/>
</dbReference>
<dbReference type="Proteomes" id="UP000756710">
    <property type="component" value="Unassembled WGS sequence"/>
</dbReference>
<protein>
    <recommendedName>
        <fullName evidence="1">PLL-like beta propeller domain-containing protein</fullName>
    </recommendedName>
</protein>
<evidence type="ECO:0000313" key="2">
    <source>
        <dbReference type="EMBL" id="MBP2064820.1"/>
    </source>
</evidence>
<sequence length="379" mass="40862">MRTVTKSPERSGMVMATISSVRYVSPFSWVALNTNEALEVFARGSDGTLQHNWQTAPSRNEWSGWSSLGGSLESDPVVATNLDGRMEAFIRDTDGAIRHAWQTTPHSGSWSSWGSLGGFGDSRPAGTPTVARNFDGRLEVFVRASDGSVQHVWQTAPNNGWEREWKALFDDQVIGDVAVIPDADGRLEAFARAYSYEGALTVLHAYQRPHVSGWAFGQLEGTPQGDPTAVLNTSGQQEVFAIGPDDSVEHIWQTKPGNGWAPGWRSIGGDTPVGTPAIGVNPDGRLDVFARQEGGTLEHKWQTNPAPDGKWSSSWVSLYSGSPLLIGDPVVASNADGRLEVFALFGDGTIRCAWQNVAGNDNDWSAWHSLGVPESSQGG</sequence>
<proteinExistence type="predicted"/>
<dbReference type="SUPFAM" id="SSF89372">
    <property type="entry name" value="Fucose-specific lectin"/>
    <property type="match status" value="1"/>
</dbReference>
<dbReference type="Gene3D" id="2.120.10.70">
    <property type="entry name" value="Fucose-specific lectin"/>
    <property type="match status" value="2"/>
</dbReference>
<name>A0ABS4MYJ8_9ACTN</name>
<dbReference type="Pfam" id="PF26607">
    <property type="entry name" value="DUF8189"/>
    <property type="match status" value="1"/>
</dbReference>
<organism evidence="2 3">
    <name type="scientific">Streptomyces iranensis</name>
    <dbReference type="NCBI Taxonomy" id="576784"/>
    <lineage>
        <taxon>Bacteria</taxon>
        <taxon>Bacillati</taxon>
        <taxon>Actinomycetota</taxon>
        <taxon>Actinomycetes</taxon>
        <taxon>Kitasatosporales</taxon>
        <taxon>Streptomycetaceae</taxon>
        <taxon>Streptomyces</taxon>
        <taxon>Streptomyces violaceusniger group</taxon>
    </lineage>
</organism>
<dbReference type="InterPro" id="IPR058502">
    <property type="entry name" value="PLL-like_beta-prop"/>
</dbReference>
<feature type="domain" description="PLL-like beta propeller" evidence="1">
    <location>
        <begin position="30"/>
        <end position="255"/>
    </location>
</feature>
<reference evidence="2 3" key="1">
    <citation type="submission" date="2021-03" db="EMBL/GenBank/DDBJ databases">
        <title>Genomic Encyclopedia of Type Strains, Phase IV (KMG-IV): sequencing the most valuable type-strain genomes for metagenomic binning, comparative biology and taxonomic classification.</title>
        <authorList>
            <person name="Goeker M."/>
        </authorList>
    </citation>
    <scope>NUCLEOTIDE SEQUENCE [LARGE SCALE GENOMIC DNA]</scope>
    <source>
        <strain evidence="2 3">DSM 41954</strain>
    </source>
</reference>
<gene>
    <name evidence="2" type="ORF">J2Z30_005846</name>
</gene>
<dbReference type="PANTHER" id="PTHR35362">
    <property type="entry name" value="ANK_REP_REGION DOMAIN-CONTAINING PROTEIN"/>
    <property type="match status" value="1"/>
</dbReference>
<dbReference type="RefSeq" id="WP_078956912.1">
    <property type="nucleotide sequence ID" value="NZ_BAABDR010000095.1"/>
</dbReference>
<evidence type="ECO:0000313" key="3">
    <source>
        <dbReference type="Proteomes" id="UP000756710"/>
    </source>
</evidence>